<evidence type="ECO:0000259" key="1">
    <source>
        <dbReference type="SMART" id="SM00507"/>
    </source>
</evidence>
<dbReference type="InterPro" id="IPR003870">
    <property type="entry name" value="DUF222"/>
</dbReference>
<sequence length="416" mass="45389">MKRKQREPWAEAQAALDEVVAMQAEIDALSARRTTAIRAFATAFAEAFPVQTFPLQERSRRAELAAALRVPERTAENLLGEARLLVEELPATLAALARGAFSYRHAQALVDELAGLEPHDRAAVERVALGSAATQTASRFARTVRRLREARRPETMATRCRDAYAERDVTVEPAADGMAYLTAYLHAVDAEAIRQRLTETARAGRASGDPRTVGQLRADTLTDALLDRDTALGVGATFLEAIDADPEEYLRAREEALGRFRGITPTVIVTVPALTLLGGDEPGQVEGIGPIDAVTARRLTAEAPSLFRLLTHPESGAHLSLGRTSYVVPEGLRRWLRIRDGSCRFPGCSIRTAHCDIDHTRDWARDGTTSHGNLAHLSRGHHTLKHAGGWSVDQPRPGTLVWTSPLGRSYTTVPEV</sequence>
<dbReference type="RefSeq" id="WP_258799396.1">
    <property type="nucleotide sequence ID" value="NZ_JANTHX010000008.1"/>
</dbReference>
<keyword evidence="2" id="KW-0255">Endonuclease</keyword>
<evidence type="ECO:0000313" key="3">
    <source>
        <dbReference type="Proteomes" id="UP001205337"/>
    </source>
</evidence>
<proteinExistence type="predicted"/>
<gene>
    <name evidence="2" type="ORF">NUH29_11925</name>
</gene>
<feature type="domain" description="HNH nuclease" evidence="1">
    <location>
        <begin position="331"/>
        <end position="383"/>
    </location>
</feature>
<organism evidence="2 3">
    <name type="scientific">Protaetiibacter mangrovi</name>
    <dbReference type="NCBI Taxonomy" id="2970926"/>
    <lineage>
        <taxon>Bacteria</taxon>
        <taxon>Bacillati</taxon>
        <taxon>Actinomycetota</taxon>
        <taxon>Actinomycetes</taxon>
        <taxon>Micrococcales</taxon>
        <taxon>Microbacteriaceae</taxon>
        <taxon>Protaetiibacter</taxon>
    </lineage>
</organism>
<name>A0ABT1ZHR1_9MICO</name>
<dbReference type="Proteomes" id="UP001205337">
    <property type="component" value="Unassembled WGS sequence"/>
</dbReference>
<dbReference type="Pfam" id="PF02720">
    <property type="entry name" value="DUF222"/>
    <property type="match status" value="1"/>
</dbReference>
<evidence type="ECO:0000313" key="2">
    <source>
        <dbReference type="EMBL" id="MCS0500254.1"/>
    </source>
</evidence>
<keyword evidence="2" id="KW-0378">Hydrolase</keyword>
<dbReference type="InterPro" id="IPR003615">
    <property type="entry name" value="HNH_nuc"/>
</dbReference>
<protein>
    <submittedName>
        <fullName evidence="2">HNH endonuclease</fullName>
    </submittedName>
</protein>
<keyword evidence="2" id="KW-0540">Nuclease</keyword>
<dbReference type="GO" id="GO:0004519">
    <property type="term" value="F:endonuclease activity"/>
    <property type="evidence" value="ECO:0007669"/>
    <property type="project" value="UniProtKB-KW"/>
</dbReference>
<comment type="caution">
    <text evidence="2">The sequence shown here is derived from an EMBL/GenBank/DDBJ whole genome shotgun (WGS) entry which is preliminary data.</text>
</comment>
<dbReference type="EMBL" id="JANTHX010000008">
    <property type="protein sequence ID" value="MCS0500254.1"/>
    <property type="molecule type" value="Genomic_DNA"/>
</dbReference>
<dbReference type="CDD" id="cd00085">
    <property type="entry name" value="HNHc"/>
    <property type="match status" value="1"/>
</dbReference>
<reference evidence="2 3" key="1">
    <citation type="submission" date="2022-08" db="EMBL/GenBank/DDBJ databases">
        <authorList>
            <person name="Li F."/>
        </authorList>
    </citation>
    <scope>NUCLEOTIDE SEQUENCE [LARGE SCALE GENOMIC DNA]</scope>
    <source>
        <strain evidence="2 3">10F1B-8-1</strain>
    </source>
</reference>
<dbReference type="SMART" id="SM00507">
    <property type="entry name" value="HNHc"/>
    <property type="match status" value="1"/>
</dbReference>
<accession>A0ABT1ZHR1</accession>
<keyword evidence="3" id="KW-1185">Reference proteome</keyword>